<organism evidence="1 2">
    <name type="scientific">Roseimicrobium gellanilyticum</name>
    <dbReference type="NCBI Taxonomy" id="748857"/>
    <lineage>
        <taxon>Bacteria</taxon>
        <taxon>Pseudomonadati</taxon>
        <taxon>Verrucomicrobiota</taxon>
        <taxon>Verrucomicrobiia</taxon>
        <taxon>Verrucomicrobiales</taxon>
        <taxon>Verrucomicrobiaceae</taxon>
        <taxon>Roseimicrobium</taxon>
    </lineage>
</organism>
<dbReference type="Proteomes" id="UP000253426">
    <property type="component" value="Unassembled WGS sequence"/>
</dbReference>
<comment type="caution">
    <text evidence="1">The sequence shown here is derived from an EMBL/GenBank/DDBJ whole genome shotgun (WGS) entry which is preliminary data.</text>
</comment>
<name>A0A366HS43_9BACT</name>
<protein>
    <submittedName>
        <fullName evidence="1">Uncharacterized protein</fullName>
    </submittedName>
</protein>
<accession>A0A366HS43</accession>
<gene>
    <name evidence="1" type="ORF">DES53_102892</name>
</gene>
<dbReference type="AlphaFoldDB" id="A0A366HS43"/>
<keyword evidence="2" id="KW-1185">Reference proteome</keyword>
<evidence type="ECO:0000313" key="2">
    <source>
        <dbReference type="Proteomes" id="UP000253426"/>
    </source>
</evidence>
<reference evidence="1 2" key="1">
    <citation type="submission" date="2018-06" db="EMBL/GenBank/DDBJ databases">
        <title>Genomic Encyclopedia of Type Strains, Phase IV (KMG-IV): sequencing the most valuable type-strain genomes for metagenomic binning, comparative biology and taxonomic classification.</title>
        <authorList>
            <person name="Goeker M."/>
        </authorList>
    </citation>
    <scope>NUCLEOTIDE SEQUENCE [LARGE SCALE GENOMIC DNA]</scope>
    <source>
        <strain evidence="1 2">DSM 25532</strain>
    </source>
</reference>
<evidence type="ECO:0000313" key="1">
    <source>
        <dbReference type="EMBL" id="RBP46501.1"/>
    </source>
</evidence>
<proteinExistence type="predicted"/>
<sequence length="179" mass="20385">MGASLSWYAVRGKTPEMVLRDFGLRRAVSKEYRHTPFRGGPLPNGWFVMIHGRHEFTSDEMRHLSSACEVVACFVEEHVMVSRSACWKNGVQVWEVTHDSEESEHHLDIRGEPPAGFGAIRDRLTKQQKEDDEDGCVDFIFNIPVDLAEEVTGFNHLGSSDTGFGNFVKPTFLQRLFER</sequence>
<dbReference type="EMBL" id="QNRR01000002">
    <property type="protein sequence ID" value="RBP46501.1"/>
    <property type="molecule type" value="Genomic_DNA"/>
</dbReference>